<proteinExistence type="predicted"/>
<accession>A0ACC0M147</accession>
<reference evidence="1" key="1">
    <citation type="submission" date="2022-02" db="EMBL/GenBank/DDBJ databases">
        <title>Plant Genome Project.</title>
        <authorList>
            <person name="Zhang R.-G."/>
        </authorList>
    </citation>
    <scope>NUCLEOTIDE SEQUENCE</scope>
    <source>
        <strain evidence="1">AT1</strain>
    </source>
</reference>
<evidence type="ECO:0000313" key="1">
    <source>
        <dbReference type="EMBL" id="KAI8534317.1"/>
    </source>
</evidence>
<gene>
    <name evidence="1" type="ORF">RHMOL_Rhmol10G0080900</name>
</gene>
<evidence type="ECO:0000313" key="2">
    <source>
        <dbReference type="Proteomes" id="UP001062846"/>
    </source>
</evidence>
<comment type="caution">
    <text evidence="1">The sequence shown here is derived from an EMBL/GenBank/DDBJ whole genome shotgun (WGS) entry which is preliminary data.</text>
</comment>
<organism evidence="1 2">
    <name type="scientific">Rhododendron molle</name>
    <name type="common">Chinese azalea</name>
    <name type="synonym">Azalea mollis</name>
    <dbReference type="NCBI Taxonomy" id="49168"/>
    <lineage>
        <taxon>Eukaryota</taxon>
        <taxon>Viridiplantae</taxon>
        <taxon>Streptophyta</taxon>
        <taxon>Embryophyta</taxon>
        <taxon>Tracheophyta</taxon>
        <taxon>Spermatophyta</taxon>
        <taxon>Magnoliopsida</taxon>
        <taxon>eudicotyledons</taxon>
        <taxon>Gunneridae</taxon>
        <taxon>Pentapetalae</taxon>
        <taxon>asterids</taxon>
        <taxon>Ericales</taxon>
        <taxon>Ericaceae</taxon>
        <taxon>Ericoideae</taxon>
        <taxon>Rhodoreae</taxon>
        <taxon>Rhododendron</taxon>
    </lineage>
</organism>
<sequence>MRRLIIQQPPIKDSQMMLDGMDPSNLDKVKGILCVHQTSGGISRMKRHIAQISGDVAPCPKATKEDQGKCKAAIEEGNKKKIDKKKAAIEIREEVAILEEEEEVEVLGSRKRPHTYRPSIPRRRGDNKT</sequence>
<keyword evidence="2" id="KW-1185">Reference proteome</keyword>
<protein>
    <submittedName>
        <fullName evidence="1">Uncharacterized protein</fullName>
    </submittedName>
</protein>
<name>A0ACC0M147_RHOML</name>
<dbReference type="Proteomes" id="UP001062846">
    <property type="component" value="Chromosome 10"/>
</dbReference>
<dbReference type="EMBL" id="CM046397">
    <property type="protein sequence ID" value="KAI8534317.1"/>
    <property type="molecule type" value="Genomic_DNA"/>
</dbReference>